<gene>
    <name evidence="2" type="ORF">ACJDT4_13035</name>
</gene>
<sequence>MKEDVAVKVLSKNLVLNVDILQCIKRGSAEIMFASDKGVMIYDNISEAYMMNIEDKEIAKTMINQIPQEAQIIVTHQEQYCELLIKKFKFKDKMICSNSVYTKDVPMEVSKASPEIRLLNRDYIGFVMEHYSKKDLCNAEYIGERIDAGVIYGAFIDGELGGFIGGHEEGSIGMLEVLPKFRRRKIATHLIVKAVNEMLKKGLYAYGQIEEGNEASTKLQKGLGFEISKEKIYWLFK</sequence>
<accession>A0ABW8TFP6</accession>
<dbReference type="SUPFAM" id="SSF55729">
    <property type="entry name" value="Acyl-CoA N-acyltransferases (Nat)"/>
    <property type="match status" value="1"/>
</dbReference>
<keyword evidence="2" id="KW-0012">Acyltransferase</keyword>
<dbReference type="Pfam" id="PF00583">
    <property type="entry name" value="Acetyltransf_1"/>
    <property type="match status" value="1"/>
</dbReference>
<dbReference type="GO" id="GO:0016746">
    <property type="term" value="F:acyltransferase activity"/>
    <property type="evidence" value="ECO:0007669"/>
    <property type="project" value="UniProtKB-KW"/>
</dbReference>
<keyword evidence="2" id="KW-0808">Transferase</keyword>
<comment type="caution">
    <text evidence="2">The sequence shown here is derived from an EMBL/GenBank/DDBJ whole genome shotgun (WGS) entry which is preliminary data.</text>
</comment>
<evidence type="ECO:0000259" key="1">
    <source>
        <dbReference type="PROSITE" id="PS51186"/>
    </source>
</evidence>
<proteinExistence type="predicted"/>
<evidence type="ECO:0000313" key="2">
    <source>
        <dbReference type="EMBL" id="MFL0251343.1"/>
    </source>
</evidence>
<dbReference type="EC" id="2.3.-.-" evidence="2"/>
<dbReference type="EMBL" id="JBJIAA010000010">
    <property type="protein sequence ID" value="MFL0251343.1"/>
    <property type="molecule type" value="Genomic_DNA"/>
</dbReference>
<dbReference type="PROSITE" id="PS51186">
    <property type="entry name" value="GNAT"/>
    <property type="match status" value="1"/>
</dbReference>
<dbReference type="RefSeq" id="WP_406788003.1">
    <property type="nucleotide sequence ID" value="NZ_JBJIAA010000010.1"/>
</dbReference>
<evidence type="ECO:0000313" key="3">
    <source>
        <dbReference type="Proteomes" id="UP001623592"/>
    </source>
</evidence>
<dbReference type="InterPro" id="IPR016181">
    <property type="entry name" value="Acyl_CoA_acyltransferase"/>
</dbReference>
<dbReference type="Gene3D" id="3.40.630.30">
    <property type="match status" value="1"/>
</dbReference>
<name>A0ABW8TFP6_9CLOT</name>
<dbReference type="InterPro" id="IPR000182">
    <property type="entry name" value="GNAT_dom"/>
</dbReference>
<feature type="domain" description="N-acetyltransferase" evidence="1">
    <location>
        <begin position="114"/>
        <end position="237"/>
    </location>
</feature>
<organism evidence="2 3">
    <name type="scientific">Clostridium neuense</name>
    <dbReference type="NCBI Taxonomy" id="1728934"/>
    <lineage>
        <taxon>Bacteria</taxon>
        <taxon>Bacillati</taxon>
        <taxon>Bacillota</taxon>
        <taxon>Clostridia</taxon>
        <taxon>Eubacteriales</taxon>
        <taxon>Clostridiaceae</taxon>
        <taxon>Clostridium</taxon>
    </lineage>
</organism>
<reference evidence="2 3" key="1">
    <citation type="submission" date="2024-11" db="EMBL/GenBank/DDBJ databases">
        <authorList>
            <person name="Heng Y.C."/>
            <person name="Lim A.C.H."/>
            <person name="Lee J.K.Y."/>
            <person name="Kittelmann S."/>
        </authorList>
    </citation>
    <scope>NUCLEOTIDE SEQUENCE [LARGE SCALE GENOMIC DNA]</scope>
    <source>
        <strain evidence="2 3">WILCCON 0114</strain>
    </source>
</reference>
<keyword evidence="3" id="KW-1185">Reference proteome</keyword>
<dbReference type="Proteomes" id="UP001623592">
    <property type="component" value="Unassembled WGS sequence"/>
</dbReference>
<protein>
    <submittedName>
        <fullName evidence="2">GNAT family N-acetyltransferase</fullName>
        <ecNumber evidence="2">2.3.-.-</ecNumber>
    </submittedName>
</protein>
<dbReference type="CDD" id="cd04301">
    <property type="entry name" value="NAT_SF"/>
    <property type="match status" value="1"/>
</dbReference>